<gene>
    <name evidence="5" type="ORF">AN477_05490</name>
</gene>
<dbReference type="GO" id="GO:0005524">
    <property type="term" value="F:ATP binding"/>
    <property type="evidence" value="ECO:0007669"/>
    <property type="project" value="UniProtKB-KW"/>
</dbReference>
<dbReference type="Proteomes" id="UP000050482">
    <property type="component" value="Unassembled WGS sequence"/>
</dbReference>
<dbReference type="PROSITE" id="PS50893">
    <property type="entry name" value="ABC_TRANSPORTER_2"/>
    <property type="match status" value="1"/>
</dbReference>
<organism evidence="5 6">
    <name type="scientific">Alicyclobacillus ferrooxydans</name>
    <dbReference type="NCBI Taxonomy" id="471514"/>
    <lineage>
        <taxon>Bacteria</taxon>
        <taxon>Bacillati</taxon>
        <taxon>Bacillota</taxon>
        <taxon>Bacilli</taxon>
        <taxon>Bacillales</taxon>
        <taxon>Alicyclobacillaceae</taxon>
        <taxon>Alicyclobacillus</taxon>
    </lineage>
</organism>
<comment type="caution">
    <text evidence="5">The sequence shown here is derived from an EMBL/GenBank/DDBJ whole genome shotgun (WGS) entry which is preliminary data.</text>
</comment>
<evidence type="ECO:0000256" key="2">
    <source>
        <dbReference type="ARBA" id="ARBA00022741"/>
    </source>
</evidence>
<dbReference type="SMART" id="SM00382">
    <property type="entry name" value="AAA"/>
    <property type="match status" value="1"/>
</dbReference>
<dbReference type="PATRIC" id="fig|471514.4.peg.2471"/>
<evidence type="ECO:0000313" key="6">
    <source>
        <dbReference type="Proteomes" id="UP000050482"/>
    </source>
</evidence>
<dbReference type="PROSITE" id="PS00211">
    <property type="entry name" value="ABC_TRANSPORTER_1"/>
    <property type="match status" value="1"/>
</dbReference>
<proteinExistence type="predicted"/>
<dbReference type="Gene3D" id="3.40.50.300">
    <property type="entry name" value="P-loop containing nucleotide triphosphate hydrolases"/>
    <property type="match status" value="1"/>
</dbReference>
<dbReference type="InterPro" id="IPR017871">
    <property type="entry name" value="ABC_transporter-like_CS"/>
</dbReference>
<dbReference type="STRING" id="471514.AN477_05490"/>
<evidence type="ECO:0000256" key="3">
    <source>
        <dbReference type="ARBA" id="ARBA00022840"/>
    </source>
</evidence>
<sequence length="258" mass="29170">MSQIELKDVSLRYFTLKEETEALRGVNLAIEEGEFVAIVGPSGCGKSTLLSLISGMLQPTSGQVTLYGNRVTEPSKRVGYMLQHDYLFEWRDVLNNILIGAEVRSMNMRLAKERALSLLERYGLGGFATHNPKQLSGGMRQRVALIRTLVVEPDVLLLDEPFSALDFQTRLALSDEIGTILREQHRTVILVTHDISEAITMADRVIVMSNRPSSVKTEHRIEFSDGRPSPLLARQRPEYNEYFQAIWGELEEHVRISE</sequence>
<protein>
    <submittedName>
        <fullName evidence="5">Spermidine/putrescine ABC transporter ATP-binding protein</fullName>
    </submittedName>
</protein>
<dbReference type="SUPFAM" id="SSF52540">
    <property type="entry name" value="P-loop containing nucleoside triphosphate hydrolases"/>
    <property type="match status" value="1"/>
</dbReference>
<dbReference type="AlphaFoldDB" id="A0A0P9CG44"/>
<dbReference type="Pfam" id="PF00005">
    <property type="entry name" value="ABC_tran"/>
    <property type="match status" value="1"/>
</dbReference>
<evidence type="ECO:0000313" key="5">
    <source>
        <dbReference type="EMBL" id="KPV44746.1"/>
    </source>
</evidence>
<dbReference type="PANTHER" id="PTHR42788:SF21">
    <property type="entry name" value="ABC TRANSPORTER ATP-BINDING PROTEIN"/>
    <property type="match status" value="1"/>
</dbReference>
<name>A0A0P9CG44_9BACL</name>
<dbReference type="InterPro" id="IPR003593">
    <property type="entry name" value="AAA+_ATPase"/>
</dbReference>
<keyword evidence="2" id="KW-0547">Nucleotide-binding</keyword>
<keyword evidence="6" id="KW-1185">Reference proteome</keyword>
<dbReference type="CDD" id="cd03293">
    <property type="entry name" value="ABC_NrtD_SsuB_transporters"/>
    <property type="match status" value="1"/>
</dbReference>
<keyword evidence="1" id="KW-0813">Transport</keyword>
<dbReference type="InterPro" id="IPR050166">
    <property type="entry name" value="ABC_transporter_ATP-bind"/>
</dbReference>
<accession>A0A0P9CG44</accession>
<dbReference type="OrthoDB" id="18967at2"/>
<reference evidence="5 6" key="1">
    <citation type="submission" date="2015-09" db="EMBL/GenBank/DDBJ databases">
        <title>Draft genome sequence of Alicyclobacillus ferrooxydans DSM 22381.</title>
        <authorList>
            <person name="Hemp J."/>
        </authorList>
    </citation>
    <scope>NUCLEOTIDE SEQUENCE [LARGE SCALE GENOMIC DNA]</scope>
    <source>
        <strain evidence="5 6">TC-34</strain>
    </source>
</reference>
<evidence type="ECO:0000259" key="4">
    <source>
        <dbReference type="PROSITE" id="PS50893"/>
    </source>
</evidence>
<keyword evidence="3 5" id="KW-0067">ATP-binding</keyword>
<dbReference type="GO" id="GO:0016887">
    <property type="term" value="F:ATP hydrolysis activity"/>
    <property type="evidence" value="ECO:0007669"/>
    <property type="project" value="InterPro"/>
</dbReference>
<dbReference type="RefSeq" id="WP_054968174.1">
    <property type="nucleotide sequence ID" value="NZ_LJCO01000026.1"/>
</dbReference>
<evidence type="ECO:0000256" key="1">
    <source>
        <dbReference type="ARBA" id="ARBA00022448"/>
    </source>
</evidence>
<dbReference type="EMBL" id="LJCO01000026">
    <property type="protein sequence ID" value="KPV44746.1"/>
    <property type="molecule type" value="Genomic_DNA"/>
</dbReference>
<feature type="domain" description="ABC transporter" evidence="4">
    <location>
        <begin position="4"/>
        <end position="235"/>
    </location>
</feature>
<dbReference type="PANTHER" id="PTHR42788">
    <property type="entry name" value="TAURINE IMPORT ATP-BINDING PROTEIN-RELATED"/>
    <property type="match status" value="1"/>
</dbReference>
<dbReference type="InterPro" id="IPR003439">
    <property type="entry name" value="ABC_transporter-like_ATP-bd"/>
</dbReference>
<dbReference type="InterPro" id="IPR027417">
    <property type="entry name" value="P-loop_NTPase"/>
</dbReference>